<dbReference type="OrthoDB" id="1631251at2759"/>
<dbReference type="PANTHER" id="PTHR31111:SF133">
    <property type="entry name" value="OS07G0196600 PROTEIN"/>
    <property type="match status" value="1"/>
</dbReference>
<sequence>MAPTTRRARRAFAELPTDVLFDVFLLLSAMELCRLRVVCHAWRSLTSDTHFIRAHAARHQRDPLLVASFFLSGPSEEERMLIDLIDLSGKTVKRVASAMDRGQVLCPRLGLVIVANKSDNTCRVLDPAAAGAQSPLAPGRYPCSRRRRIGVRAAGAACVRRPPRLPSAGSPRTGEHKVLRIFHRLKDDDRPHLFEVLTLGGGRRRGRARWRDMPSPDMFVCPDSSTVVDGVVYFLRNNVVYNGMVAALPGAGIVVPPTDSVASFDLEREEWRKRLQGPIISMGYDYDGDDSDDKLDDLNHPWCQFALAELKGCLVLMNYFYGMTHLWILTDFERGVWVKEYSILVNSIVPAYLRRLKPLFVLDDGRLVVRERVGGKLAVYDPRTDAWAWVESGPLPLGAVGIYAGSLLGLQDVW</sequence>
<dbReference type="InterPro" id="IPR015915">
    <property type="entry name" value="Kelch-typ_b-propeller"/>
</dbReference>
<dbReference type="SMART" id="SM00256">
    <property type="entry name" value="FBOX"/>
    <property type="match status" value="1"/>
</dbReference>
<organism evidence="2 3">
    <name type="scientific">Miscanthus lutarioriparius</name>
    <dbReference type="NCBI Taxonomy" id="422564"/>
    <lineage>
        <taxon>Eukaryota</taxon>
        <taxon>Viridiplantae</taxon>
        <taxon>Streptophyta</taxon>
        <taxon>Embryophyta</taxon>
        <taxon>Tracheophyta</taxon>
        <taxon>Spermatophyta</taxon>
        <taxon>Magnoliopsida</taxon>
        <taxon>Liliopsida</taxon>
        <taxon>Poales</taxon>
        <taxon>Poaceae</taxon>
        <taxon>PACMAD clade</taxon>
        <taxon>Panicoideae</taxon>
        <taxon>Andropogonodae</taxon>
        <taxon>Andropogoneae</taxon>
        <taxon>Saccharinae</taxon>
        <taxon>Miscanthus</taxon>
    </lineage>
</organism>
<dbReference type="Gene3D" id="1.20.1280.50">
    <property type="match status" value="1"/>
</dbReference>
<evidence type="ECO:0000313" key="2">
    <source>
        <dbReference type="EMBL" id="CAD6256838.1"/>
    </source>
</evidence>
<comment type="caution">
    <text evidence="2">The sequence shown here is derived from an EMBL/GenBank/DDBJ whole genome shotgun (WGS) entry which is preliminary data.</text>
</comment>
<keyword evidence="3" id="KW-1185">Reference proteome</keyword>
<proteinExistence type="predicted"/>
<dbReference type="InterPro" id="IPR001810">
    <property type="entry name" value="F-box_dom"/>
</dbReference>
<gene>
    <name evidence="2" type="ORF">NCGR_LOCUS40335</name>
</gene>
<dbReference type="EMBL" id="CAJGYO010000010">
    <property type="protein sequence ID" value="CAD6256838.1"/>
    <property type="molecule type" value="Genomic_DNA"/>
</dbReference>
<feature type="domain" description="F-box" evidence="1">
    <location>
        <begin position="9"/>
        <end position="55"/>
    </location>
</feature>
<dbReference type="AlphaFoldDB" id="A0A811QCM0"/>
<dbReference type="InterPro" id="IPR036047">
    <property type="entry name" value="F-box-like_dom_sf"/>
</dbReference>
<dbReference type="SUPFAM" id="SSF81383">
    <property type="entry name" value="F-box domain"/>
    <property type="match status" value="1"/>
</dbReference>
<protein>
    <recommendedName>
        <fullName evidence="1">F-box domain-containing protein</fullName>
    </recommendedName>
</protein>
<evidence type="ECO:0000259" key="1">
    <source>
        <dbReference type="PROSITE" id="PS50181"/>
    </source>
</evidence>
<name>A0A811QCM0_9POAL</name>
<dbReference type="PANTHER" id="PTHR31111">
    <property type="entry name" value="BNAA05G37150D PROTEIN-RELATED"/>
    <property type="match status" value="1"/>
</dbReference>
<dbReference type="SUPFAM" id="SSF117281">
    <property type="entry name" value="Kelch motif"/>
    <property type="match status" value="1"/>
</dbReference>
<dbReference type="CDD" id="cd09917">
    <property type="entry name" value="F-box_SF"/>
    <property type="match status" value="1"/>
</dbReference>
<dbReference type="Pfam" id="PF12937">
    <property type="entry name" value="F-box-like"/>
    <property type="match status" value="1"/>
</dbReference>
<dbReference type="Proteomes" id="UP000604825">
    <property type="component" value="Unassembled WGS sequence"/>
</dbReference>
<reference evidence="2" key="1">
    <citation type="submission" date="2020-10" db="EMBL/GenBank/DDBJ databases">
        <authorList>
            <person name="Han B."/>
            <person name="Lu T."/>
            <person name="Zhao Q."/>
            <person name="Huang X."/>
            <person name="Zhao Y."/>
        </authorList>
    </citation>
    <scope>NUCLEOTIDE SEQUENCE</scope>
</reference>
<dbReference type="PROSITE" id="PS50181">
    <property type="entry name" value="FBOX"/>
    <property type="match status" value="1"/>
</dbReference>
<evidence type="ECO:0000313" key="3">
    <source>
        <dbReference type="Proteomes" id="UP000604825"/>
    </source>
</evidence>
<accession>A0A811QCM0</accession>